<dbReference type="EC" id="2.1.1.-" evidence="4"/>
<dbReference type="GO" id="GO:0008171">
    <property type="term" value="F:O-methyltransferase activity"/>
    <property type="evidence" value="ECO:0007669"/>
    <property type="project" value="InterPro"/>
</dbReference>
<protein>
    <submittedName>
        <fullName evidence="4">Putative O-methyltransferase/MSMEI 4947</fullName>
        <ecNumber evidence="4">2.1.1.-</ecNumber>
    </submittedName>
</protein>
<keyword evidence="2 4" id="KW-0808">Transferase</keyword>
<dbReference type="SUPFAM" id="SSF53335">
    <property type="entry name" value="S-adenosyl-L-methionine-dependent methyltransferases"/>
    <property type="match status" value="1"/>
</dbReference>
<dbReference type="PANTHER" id="PTHR10509:SF14">
    <property type="entry name" value="CAFFEOYL-COA O-METHYLTRANSFERASE 3-RELATED"/>
    <property type="match status" value="1"/>
</dbReference>
<keyword evidence="1 4" id="KW-0489">Methyltransferase</keyword>
<dbReference type="GO" id="GO:0032259">
    <property type="term" value="P:methylation"/>
    <property type="evidence" value="ECO:0007669"/>
    <property type="project" value="UniProtKB-KW"/>
</dbReference>
<dbReference type="InterPro" id="IPR029063">
    <property type="entry name" value="SAM-dependent_MTases_sf"/>
</dbReference>
<dbReference type="PANTHER" id="PTHR10509">
    <property type="entry name" value="O-METHYLTRANSFERASE-RELATED"/>
    <property type="match status" value="1"/>
</dbReference>
<accession>A0A645AKZ2</accession>
<keyword evidence="3" id="KW-0949">S-adenosyl-L-methionine</keyword>
<comment type="caution">
    <text evidence="4">The sequence shown here is derived from an EMBL/GenBank/DDBJ whole genome shotgun (WGS) entry which is preliminary data.</text>
</comment>
<gene>
    <name evidence="4" type="ORF">SDC9_98272</name>
</gene>
<dbReference type="Gene3D" id="3.40.50.150">
    <property type="entry name" value="Vaccinia Virus protein VP39"/>
    <property type="match status" value="1"/>
</dbReference>
<dbReference type="Pfam" id="PF01596">
    <property type="entry name" value="Methyltransf_3"/>
    <property type="match status" value="1"/>
</dbReference>
<dbReference type="InterPro" id="IPR002935">
    <property type="entry name" value="SAM_O-MeTrfase"/>
</dbReference>
<evidence type="ECO:0000256" key="3">
    <source>
        <dbReference type="ARBA" id="ARBA00022691"/>
    </source>
</evidence>
<dbReference type="AlphaFoldDB" id="A0A645AKZ2"/>
<sequence>MRERQTTLTHELLDYLESNFTAEDNFLAELASEAWENEKIPQINITGYQANFLQFLVKSINAKKLLEIGTLAGYSAISLIRAAGEDAKLITIEKEAKHCEFAKNKIKQVGLDNQIEVVNANALSYLQTYKPDFLFDFIFIDADKSRYYKYLNVLTPFLRTGGLFVADNAFAFGFLLDAAPEKNPDNFKSLLNYHKHLLSLENYFTTLVPIGDGLLVSIKLK</sequence>
<evidence type="ECO:0000313" key="4">
    <source>
        <dbReference type="EMBL" id="MPM51523.1"/>
    </source>
</evidence>
<name>A0A645AKZ2_9ZZZZ</name>
<dbReference type="InterPro" id="IPR050362">
    <property type="entry name" value="Cation-dep_OMT"/>
</dbReference>
<dbReference type="PROSITE" id="PS51682">
    <property type="entry name" value="SAM_OMT_I"/>
    <property type="match status" value="1"/>
</dbReference>
<reference evidence="4" key="1">
    <citation type="submission" date="2019-08" db="EMBL/GenBank/DDBJ databases">
        <authorList>
            <person name="Kucharzyk K."/>
            <person name="Murdoch R.W."/>
            <person name="Higgins S."/>
            <person name="Loffler F."/>
        </authorList>
    </citation>
    <scope>NUCLEOTIDE SEQUENCE</scope>
</reference>
<dbReference type="GO" id="GO:0008757">
    <property type="term" value="F:S-adenosylmethionine-dependent methyltransferase activity"/>
    <property type="evidence" value="ECO:0007669"/>
    <property type="project" value="TreeGrafter"/>
</dbReference>
<dbReference type="EMBL" id="VSSQ01013452">
    <property type="protein sequence ID" value="MPM51523.1"/>
    <property type="molecule type" value="Genomic_DNA"/>
</dbReference>
<proteinExistence type="predicted"/>
<evidence type="ECO:0000256" key="1">
    <source>
        <dbReference type="ARBA" id="ARBA00022603"/>
    </source>
</evidence>
<evidence type="ECO:0000256" key="2">
    <source>
        <dbReference type="ARBA" id="ARBA00022679"/>
    </source>
</evidence>
<organism evidence="4">
    <name type="scientific">bioreactor metagenome</name>
    <dbReference type="NCBI Taxonomy" id="1076179"/>
    <lineage>
        <taxon>unclassified sequences</taxon>
        <taxon>metagenomes</taxon>
        <taxon>ecological metagenomes</taxon>
    </lineage>
</organism>